<dbReference type="EMBL" id="CP046566">
    <property type="protein sequence ID" value="QGW27872.1"/>
    <property type="molecule type" value="Genomic_DNA"/>
</dbReference>
<feature type="transmembrane region" description="Helical" evidence="1">
    <location>
        <begin position="38"/>
        <end position="61"/>
    </location>
</feature>
<protein>
    <recommendedName>
        <fullName evidence="4">Peptidase M23</fullName>
    </recommendedName>
</protein>
<accession>A0A6I6GLR0</accession>
<gene>
    <name evidence="2" type="ORF">GLV81_06965</name>
</gene>
<dbReference type="RefSeq" id="WP_157478052.1">
    <property type="nucleotide sequence ID" value="NZ_CP046566.1"/>
</dbReference>
<dbReference type="Proteomes" id="UP000426027">
    <property type="component" value="Chromosome"/>
</dbReference>
<organism evidence="2 3">
    <name type="scientific">Phnomibacter ginsenosidimutans</name>
    <dbReference type="NCBI Taxonomy" id="2676868"/>
    <lineage>
        <taxon>Bacteria</taxon>
        <taxon>Pseudomonadati</taxon>
        <taxon>Bacteroidota</taxon>
        <taxon>Chitinophagia</taxon>
        <taxon>Chitinophagales</taxon>
        <taxon>Chitinophagaceae</taxon>
        <taxon>Phnomibacter</taxon>
    </lineage>
</organism>
<keyword evidence="1" id="KW-1133">Transmembrane helix</keyword>
<reference evidence="2 3" key="1">
    <citation type="submission" date="2019-11" db="EMBL/GenBank/DDBJ databases">
        <authorList>
            <person name="Im W.T."/>
        </authorList>
    </citation>
    <scope>NUCLEOTIDE SEQUENCE [LARGE SCALE GENOMIC DNA]</scope>
    <source>
        <strain evidence="2 3">SB-02</strain>
    </source>
</reference>
<evidence type="ECO:0008006" key="4">
    <source>
        <dbReference type="Google" id="ProtNLM"/>
    </source>
</evidence>
<sequence length="134" mass="15405">METLRNKPVAKRLRNRYRLVVMNDDTFEEVITFKLTRLSVYILMSTIFVVLVGLTIALISFTNLRFLIPGYGKQSSLQELRQLKMRTDSLEKAMGQQQQYLQNLQNVLQGTTPTTVPLDTSLLKNLPPTEEITD</sequence>
<evidence type="ECO:0000256" key="1">
    <source>
        <dbReference type="SAM" id="Phobius"/>
    </source>
</evidence>
<proteinExistence type="predicted"/>
<evidence type="ECO:0000313" key="3">
    <source>
        <dbReference type="Proteomes" id="UP000426027"/>
    </source>
</evidence>
<name>A0A6I6GLR0_9BACT</name>
<dbReference type="KEGG" id="fls:GLV81_06965"/>
<dbReference type="AlphaFoldDB" id="A0A6I6GLR0"/>
<evidence type="ECO:0000313" key="2">
    <source>
        <dbReference type="EMBL" id="QGW27872.1"/>
    </source>
</evidence>
<keyword evidence="1" id="KW-0812">Transmembrane</keyword>
<keyword evidence="3" id="KW-1185">Reference proteome</keyword>
<keyword evidence="1" id="KW-0472">Membrane</keyword>